<feature type="transmembrane region" description="Helical" evidence="1">
    <location>
        <begin position="461"/>
        <end position="479"/>
    </location>
</feature>
<dbReference type="OrthoDB" id="9177212at2"/>
<dbReference type="Proteomes" id="UP000032067">
    <property type="component" value="Unassembled WGS sequence"/>
</dbReference>
<dbReference type="AlphaFoldDB" id="A0A0D0N4B5"/>
<dbReference type="GO" id="GO:0005886">
    <property type="term" value="C:plasma membrane"/>
    <property type="evidence" value="ECO:0007669"/>
    <property type="project" value="TreeGrafter"/>
</dbReference>
<feature type="transmembrane region" description="Helical" evidence="1">
    <location>
        <begin position="980"/>
        <end position="1006"/>
    </location>
</feature>
<accession>A0A0D0N4B5</accession>
<feature type="transmembrane region" description="Helical" evidence="1">
    <location>
        <begin position="386"/>
        <end position="408"/>
    </location>
</feature>
<dbReference type="PRINTS" id="PR00702">
    <property type="entry name" value="ACRIFLAVINRP"/>
</dbReference>
<dbReference type="PANTHER" id="PTHR32063:SF77">
    <property type="entry name" value="ACR FAMILY TRANSPORT PROTEIN"/>
    <property type="match status" value="1"/>
</dbReference>
<organism evidence="2 3">
    <name type="scientific">Variovorax paradoxus</name>
    <dbReference type="NCBI Taxonomy" id="34073"/>
    <lineage>
        <taxon>Bacteria</taxon>
        <taxon>Pseudomonadati</taxon>
        <taxon>Pseudomonadota</taxon>
        <taxon>Betaproteobacteria</taxon>
        <taxon>Burkholderiales</taxon>
        <taxon>Comamonadaceae</taxon>
        <taxon>Variovorax</taxon>
    </lineage>
</organism>
<dbReference type="Gene3D" id="3.30.70.1430">
    <property type="entry name" value="Multidrug efflux transporter AcrB pore domain"/>
    <property type="match status" value="2"/>
</dbReference>
<dbReference type="Gene3D" id="3.30.70.1320">
    <property type="entry name" value="Multidrug efflux transporter AcrB pore domain like"/>
    <property type="match status" value="1"/>
</dbReference>
<keyword evidence="1 2" id="KW-0812">Transmembrane</keyword>
<feature type="transmembrane region" description="Helical" evidence="1">
    <location>
        <begin position="876"/>
        <end position="896"/>
    </location>
</feature>
<dbReference type="GO" id="GO:0042910">
    <property type="term" value="F:xenobiotic transmembrane transporter activity"/>
    <property type="evidence" value="ECO:0007669"/>
    <property type="project" value="TreeGrafter"/>
</dbReference>
<proteinExistence type="predicted"/>
<dbReference type="RefSeq" id="WP_042577165.1">
    <property type="nucleotide sequence ID" value="NZ_JXQQ01000007.1"/>
</dbReference>
<dbReference type="Gene3D" id="1.20.1640.10">
    <property type="entry name" value="Multidrug efflux transporter AcrB transmembrane domain"/>
    <property type="match status" value="2"/>
</dbReference>
<feature type="transmembrane region" description="Helical" evidence="1">
    <location>
        <begin position="526"/>
        <end position="543"/>
    </location>
</feature>
<feature type="transmembrane region" description="Helical" evidence="1">
    <location>
        <begin position="429"/>
        <end position="449"/>
    </location>
</feature>
<keyword evidence="1" id="KW-0472">Membrane</keyword>
<sequence length="1027" mass="107865">MNLATWSIRNPIPCVLLFLLLALAGAWGFRSLPVQDLPDIERPSVNISLSQPGAAPAQLETEVARKVEDSLASLDGLKHIRTAIGDGTVAIRVEFELGKKLSDALIETKDAVDRTRSDLPADLLQPTLQALRSGGDAILTYAVSLQGANEEALSWFVDDTLARALLGVPGVGRFERLGGLTREVRVALDPTRLAAQGATVGEVSRALRSVQQQSSGGRARLGMEEQSVRTIATVQMASELAALPIALGSGRSLRLDQLAEVSDTTAERTQIARLDGQQVVGFRVYPAKGKDVTLIAEGARLALARLQARYPGLATTQVATSVDYTKEQFAGSLHMLYEGAALAVLVVWLFLRDWRAMLVAASALPLSILPTFAAMAWFGFSLNTVSLLALAVTVGILVDDAIVEIENIERHARMGKPMREAAGDAVNEIALAVMATTMALVVVFLPTALMPGVAGLFFREFGWTAVVAVLASLLVARLLTPVMAAWLIKPHPPAGGGAHAGPADGRPMRIYLRAVRWCLAHRKTTLALAGVFLAASLALVPLLPTGLMPASDRGYTTVGVELPPGSALGDTLAVAEAARLRIASVAGVQRVLAVAGAGDGSGSGAASGDARKGSLILMLSPRDRRGSQVEVEHALRLALASVPGARFTVGSGAVGERLSLVLAGDDVPALANSARLLERELRGVPGLFNVSSTASLERPEIIVRPDGARAAEQGVSTAAIGETVRIATAGDSDAQLARLNLDNRQVFIRVRLPEGVQQDMAALANLRVRGRDGLVPLASVARLDVESGPARIERFDRRRYVTLGAELGGMPLGDALAAAHALPSARALPASVSVIRTGDAEIMGELRRGFGMAIVVGVLCVYCVLVLLFKDFVQPVTILSAIPLSLGGAFVGLLLGGSEIDIPALIGLVMLMGIVTKNSILLVEYAIVARRERGLALHEALVDACRQRARPILMTSIAMAAGMLPIALGLGADASFRQPMALAVIGGLVTSTALSLLVVPVVFVCVDAAGRLFGPRDRCDRLERAAG</sequence>
<dbReference type="Gene3D" id="3.30.2090.10">
    <property type="entry name" value="Multidrug efflux transporter AcrB TolC docking domain, DN and DC subdomains"/>
    <property type="match status" value="2"/>
</dbReference>
<dbReference type="InterPro" id="IPR027463">
    <property type="entry name" value="AcrB_DN_DC_subdom"/>
</dbReference>
<evidence type="ECO:0000313" key="3">
    <source>
        <dbReference type="Proteomes" id="UP000032067"/>
    </source>
</evidence>
<name>A0A0D0N4B5_VARPD</name>
<feature type="transmembrane region" description="Helical" evidence="1">
    <location>
        <begin position="949"/>
        <end position="968"/>
    </location>
</feature>
<dbReference type="SUPFAM" id="SSF82693">
    <property type="entry name" value="Multidrug efflux transporter AcrB pore domain, PN1, PN2, PC1 and PC2 subdomains"/>
    <property type="match status" value="3"/>
</dbReference>
<feature type="transmembrane region" description="Helical" evidence="1">
    <location>
        <begin position="902"/>
        <end position="928"/>
    </location>
</feature>
<protein>
    <submittedName>
        <fullName evidence="2">ACR/RND family transmembrane transporter</fullName>
    </submittedName>
</protein>
<dbReference type="Gene3D" id="3.30.70.1440">
    <property type="entry name" value="Multidrug efflux transporter AcrB pore domain"/>
    <property type="match status" value="1"/>
</dbReference>
<keyword evidence="1" id="KW-1133">Transmembrane helix</keyword>
<dbReference type="Pfam" id="PF00873">
    <property type="entry name" value="ACR_tran"/>
    <property type="match status" value="1"/>
</dbReference>
<gene>
    <name evidence="2" type="ORF">RT97_02285</name>
</gene>
<dbReference type="EMBL" id="JXQQ01000007">
    <property type="protein sequence ID" value="KIQ36260.1"/>
    <property type="molecule type" value="Genomic_DNA"/>
</dbReference>
<dbReference type="PANTHER" id="PTHR32063">
    <property type="match status" value="1"/>
</dbReference>
<evidence type="ECO:0000256" key="1">
    <source>
        <dbReference type="SAM" id="Phobius"/>
    </source>
</evidence>
<evidence type="ECO:0000313" key="2">
    <source>
        <dbReference type="EMBL" id="KIQ36260.1"/>
    </source>
</evidence>
<dbReference type="SUPFAM" id="SSF82866">
    <property type="entry name" value="Multidrug efflux transporter AcrB transmembrane domain"/>
    <property type="match status" value="2"/>
</dbReference>
<comment type="caution">
    <text evidence="2">The sequence shown here is derived from an EMBL/GenBank/DDBJ whole genome shotgun (WGS) entry which is preliminary data.</text>
</comment>
<feature type="transmembrane region" description="Helical" evidence="1">
    <location>
        <begin position="358"/>
        <end position="380"/>
    </location>
</feature>
<reference evidence="2 3" key="1">
    <citation type="submission" date="2014-12" db="EMBL/GenBank/DDBJ databases">
        <title>16Stimator: statistical estimation of ribosomal gene copy numbers from draft genome assemblies.</title>
        <authorList>
            <person name="Perisin M.A."/>
            <person name="Vetter M."/>
            <person name="Gilbert J.A."/>
            <person name="Bergelson J."/>
        </authorList>
    </citation>
    <scope>NUCLEOTIDE SEQUENCE [LARGE SCALE GENOMIC DNA]</scope>
    <source>
        <strain evidence="2 3">MEDvA23</strain>
    </source>
</reference>
<feature type="transmembrane region" description="Helical" evidence="1">
    <location>
        <begin position="329"/>
        <end position="351"/>
    </location>
</feature>
<dbReference type="InterPro" id="IPR001036">
    <property type="entry name" value="Acrflvin-R"/>
</dbReference>
<feature type="transmembrane region" description="Helical" evidence="1">
    <location>
        <begin position="850"/>
        <end position="869"/>
    </location>
</feature>
<dbReference type="SUPFAM" id="SSF82714">
    <property type="entry name" value="Multidrug efflux transporter AcrB TolC docking domain, DN and DC subdomains"/>
    <property type="match status" value="2"/>
</dbReference>